<dbReference type="PROSITE" id="PS00107">
    <property type="entry name" value="PROTEIN_KINASE_ATP"/>
    <property type="match status" value="1"/>
</dbReference>
<dbReference type="PROSITE" id="PS50011">
    <property type="entry name" value="PROTEIN_KINASE_DOM"/>
    <property type="match status" value="1"/>
</dbReference>
<dbReference type="InterPro" id="IPR000719">
    <property type="entry name" value="Prot_kinase_dom"/>
</dbReference>
<evidence type="ECO:0000313" key="11">
    <source>
        <dbReference type="EMBL" id="GFY61843.1"/>
    </source>
</evidence>
<dbReference type="InterPro" id="IPR008271">
    <property type="entry name" value="Ser/Thr_kinase_AS"/>
</dbReference>
<evidence type="ECO:0000256" key="5">
    <source>
        <dbReference type="ARBA" id="ARBA00022840"/>
    </source>
</evidence>
<dbReference type="GO" id="GO:0005737">
    <property type="term" value="C:cytoplasm"/>
    <property type="evidence" value="ECO:0007669"/>
    <property type="project" value="TreeGrafter"/>
</dbReference>
<dbReference type="Proteomes" id="UP000886998">
    <property type="component" value="Unassembled WGS sequence"/>
</dbReference>
<comment type="similarity">
    <text evidence="7">Belongs to the protein kinase superfamily.</text>
</comment>
<feature type="domain" description="Protein kinase" evidence="9">
    <location>
        <begin position="21"/>
        <end position="266"/>
    </location>
</feature>
<keyword evidence="8" id="KW-0472">Membrane</keyword>
<evidence type="ECO:0000313" key="10">
    <source>
        <dbReference type="EMBL" id="GFS39036.1"/>
    </source>
</evidence>
<dbReference type="PROSITE" id="PS00108">
    <property type="entry name" value="PROTEIN_KINASE_ST"/>
    <property type="match status" value="1"/>
</dbReference>
<dbReference type="GO" id="GO:0000776">
    <property type="term" value="C:kinetochore"/>
    <property type="evidence" value="ECO:0007669"/>
    <property type="project" value="TreeGrafter"/>
</dbReference>
<dbReference type="GO" id="GO:0005524">
    <property type="term" value="F:ATP binding"/>
    <property type="evidence" value="ECO:0007669"/>
    <property type="project" value="UniProtKB-UniRule"/>
</dbReference>
<keyword evidence="8" id="KW-0812">Transmembrane</keyword>
<keyword evidence="12" id="KW-1185">Reference proteome</keyword>
<organism evidence="10 12">
    <name type="scientific">Trichonephila inaurata madagascariensis</name>
    <dbReference type="NCBI Taxonomy" id="2747483"/>
    <lineage>
        <taxon>Eukaryota</taxon>
        <taxon>Metazoa</taxon>
        <taxon>Ecdysozoa</taxon>
        <taxon>Arthropoda</taxon>
        <taxon>Chelicerata</taxon>
        <taxon>Arachnida</taxon>
        <taxon>Araneae</taxon>
        <taxon>Araneomorphae</taxon>
        <taxon>Entelegynae</taxon>
        <taxon>Araneoidea</taxon>
        <taxon>Nephilidae</taxon>
        <taxon>Trichonephila</taxon>
        <taxon>Trichonephila inaurata</taxon>
    </lineage>
</organism>
<dbReference type="InterPro" id="IPR017441">
    <property type="entry name" value="Protein_kinase_ATP_BS"/>
</dbReference>
<comment type="caution">
    <text evidence="10">The sequence shown here is derived from an EMBL/GenBank/DDBJ whole genome shotgun (WGS) entry which is preliminary data.</text>
</comment>
<evidence type="ECO:0000259" key="9">
    <source>
        <dbReference type="PROSITE" id="PS50011"/>
    </source>
</evidence>
<sequence>MERQSEMSNAILNDKKSGIMYKINKFLGEGSFGKCYQIENVNTTSKYVVKIIPQTTISKTILKEINIHSKLSHPSIVAFHSYFMDNLNWYLILEHCRPETLAHMLTQRKVLTVPEVRYFMQQLAQACKYLHEENVIHGDLKLQNIFLNENMSIKVGDFGLALKVKDGKKLKSIRGSFSYMAPEIFFRVGYNYKVDIWALGCIIYVLLIGSLPFRGKRVTIKEKVMAGEYHIPSRVRGSARNLITRLLEPNPDIRPNSQEILEDYFMTLPIPPRLSTSCLTRRPKFEHGLYR</sequence>
<reference evidence="10" key="1">
    <citation type="submission" date="2020-08" db="EMBL/GenBank/DDBJ databases">
        <title>Multicomponent nature underlies the extraordinary mechanical properties of spider dragline silk.</title>
        <authorList>
            <person name="Kono N."/>
            <person name="Nakamura H."/>
            <person name="Mori M."/>
            <person name="Yoshida Y."/>
            <person name="Ohtoshi R."/>
            <person name="Malay A.D."/>
            <person name="Moran D.A.P."/>
            <person name="Tomita M."/>
            <person name="Numata K."/>
            <person name="Arakawa K."/>
        </authorList>
    </citation>
    <scope>NUCLEOTIDE SEQUENCE</scope>
</reference>
<dbReference type="PANTHER" id="PTHR24345">
    <property type="entry name" value="SERINE/THREONINE-PROTEIN KINASE PLK"/>
    <property type="match status" value="1"/>
</dbReference>
<keyword evidence="2" id="KW-0808">Transferase</keyword>
<evidence type="ECO:0000256" key="6">
    <source>
        <dbReference type="PROSITE-ProRule" id="PRU10141"/>
    </source>
</evidence>
<dbReference type="GO" id="GO:0000922">
    <property type="term" value="C:spindle pole"/>
    <property type="evidence" value="ECO:0007669"/>
    <property type="project" value="TreeGrafter"/>
</dbReference>
<evidence type="ECO:0000256" key="2">
    <source>
        <dbReference type="ARBA" id="ARBA00022679"/>
    </source>
</evidence>
<proteinExistence type="inferred from homology"/>
<dbReference type="EMBL" id="BMAV01025163">
    <property type="protein sequence ID" value="GFS39036.1"/>
    <property type="molecule type" value="Genomic_DNA"/>
</dbReference>
<dbReference type="GO" id="GO:0005813">
    <property type="term" value="C:centrosome"/>
    <property type="evidence" value="ECO:0007669"/>
    <property type="project" value="TreeGrafter"/>
</dbReference>
<dbReference type="GO" id="GO:0005634">
    <property type="term" value="C:nucleus"/>
    <property type="evidence" value="ECO:0007669"/>
    <property type="project" value="TreeGrafter"/>
</dbReference>
<evidence type="ECO:0000256" key="3">
    <source>
        <dbReference type="ARBA" id="ARBA00022741"/>
    </source>
</evidence>
<keyword evidence="3 6" id="KW-0547">Nucleotide-binding</keyword>
<gene>
    <name evidence="10" type="primary">PLK1</name>
    <name evidence="11" type="ORF">TNIN_340961</name>
    <name evidence="10" type="ORF">TNIN_404271</name>
</gene>
<evidence type="ECO:0000256" key="8">
    <source>
        <dbReference type="SAM" id="Phobius"/>
    </source>
</evidence>
<evidence type="ECO:0000256" key="7">
    <source>
        <dbReference type="RuleBase" id="RU000304"/>
    </source>
</evidence>
<protein>
    <recommendedName>
        <fullName evidence="9">Protein kinase domain-containing protein</fullName>
    </recommendedName>
</protein>
<dbReference type="InterPro" id="IPR011009">
    <property type="entry name" value="Kinase-like_dom_sf"/>
</dbReference>
<evidence type="ECO:0000256" key="4">
    <source>
        <dbReference type="ARBA" id="ARBA00022777"/>
    </source>
</evidence>
<dbReference type="SUPFAM" id="SSF56112">
    <property type="entry name" value="Protein kinase-like (PK-like)"/>
    <property type="match status" value="1"/>
</dbReference>
<dbReference type="OrthoDB" id="6431381at2759"/>
<dbReference type="Gene3D" id="1.10.510.10">
    <property type="entry name" value="Transferase(Phosphotransferase) domain 1"/>
    <property type="match status" value="1"/>
</dbReference>
<keyword evidence="4" id="KW-0418">Kinase</keyword>
<dbReference type="Pfam" id="PF00069">
    <property type="entry name" value="Pkinase"/>
    <property type="match status" value="1"/>
</dbReference>
<dbReference type="FunFam" id="3.30.200.20:FF:000042">
    <property type="entry name" value="Aurora kinase A"/>
    <property type="match status" value="1"/>
</dbReference>
<name>A0A8X6IBE1_9ARAC</name>
<dbReference type="PANTHER" id="PTHR24345:SF43">
    <property type="entry name" value="INACTIVE SERINE_THREONINE-PROTEIN KINASE PLK5"/>
    <property type="match status" value="1"/>
</dbReference>
<dbReference type="GO" id="GO:0004674">
    <property type="term" value="F:protein serine/threonine kinase activity"/>
    <property type="evidence" value="ECO:0007669"/>
    <property type="project" value="UniProtKB-KW"/>
</dbReference>
<dbReference type="AlphaFoldDB" id="A0A8X6IBE1"/>
<accession>A0A8X6IBE1</accession>
<dbReference type="SMART" id="SM00220">
    <property type="entry name" value="S_TKc"/>
    <property type="match status" value="1"/>
</dbReference>
<feature type="binding site" evidence="6">
    <location>
        <position position="50"/>
    </location>
    <ligand>
        <name>ATP</name>
        <dbReference type="ChEBI" id="CHEBI:30616"/>
    </ligand>
</feature>
<evidence type="ECO:0000256" key="1">
    <source>
        <dbReference type="ARBA" id="ARBA00022527"/>
    </source>
</evidence>
<feature type="transmembrane region" description="Helical" evidence="8">
    <location>
        <begin position="196"/>
        <end position="213"/>
    </location>
</feature>
<keyword evidence="5 6" id="KW-0067">ATP-binding</keyword>
<keyword evidence="1 7" id="KW-0723">Serine/threonine-protein kinase</keyword>
<dbReference type="EMBL" id="BMAV01013834">
    <property type="protein sequence ID" value="GFY61843.1"/>
    <property type="molecule type" value="Genomic_DNA"/>
</dbReference>
<dbReference type="GO" id="GO:0007052">
    <property type="term" value="P:mitotic spindle organization"/>
    <property type="evidence" value="ECO:0007669"/>
    <property type="project" value="TreeGrafter"/>
</dbReference>
<evidence type="ECO:0000313" key="12">
    <source>
        <dbReference type="Proteomes" id="UP000886998"/>
    </source>
</evidence>
<keyword evidence="8" id="KW-1133">Transmembrane helix</keyword>